<dbReference type="Gene3D" id="1.10.260.130">
    <property type="match status" value="1"/>
</dbReference>
<evidence type="ECO:0000256" key="1">
    <source>
        <dbReference type="SAM" id="MobiDB-lite"/>
    </source>
</evidence>
<dbReference type="Gene3D" id="3.40.50.1820">
    <property type="entry name" value="alpha/beta hydrolase"/>
    <property type="match status" value="1"/>
</dbReference>
<dbReference type="SUPFAM" id="SSF53474">
    <property type="entry name" value="alpha/beta-Hydrolases"/>
    <property type="match status" value="1"/>
</dbReference>
<gene>
    <name evidence="4" type="ORF">SAMN04488539_1786</name>
</gene>
<keyword evidence="2" id="KW-1133">Transmembrane helix</keyword>
<dbReference type="PANTHER" id="PTHR34853:SF1">
    <property type="entry name" value="LIPASE 5"/>
    <property type="match status" value="1"/>
</dbReference>
<name>A0A1H1SNL4_9CORY</name>
<feature type="compositionally biased region" description="Low complexity" evidence="1">
    <location>
        <begin position="36"/>
        <end position="57"/>
    </location>
</feature>
<feature type="chain" id="PRO_5009260246" evidence="3">
    <location>
        <begin position="36"/>
        <end position="541"/>
    </location>
</feature>
<dbReference type="STRING" id="1203190.GCA_000312345_01131"/>
<dbReference type="Proteomes" id="UP000182237">
    <property type="component" value="Chromosome I"/>
</dbReference>
<reference evidence="4 5" key="1">
    <citation type="submission" date="2016-10" db="EMBL/GenBank/DDBJ databases">
        <authorList>
            <person name="de Groot N.N."/>
        </authorList>
    </citation>
    <scope>NUCLEOTIDE SEQUENCE [LARGE SCALE GENOMIC DNA]</scope>
    <source>
        <strain evidence="4 5">DSM 45434</strain>
    </source>
</reference>
<dbReference type="AlphaFoldDB" id="A0A1H1SNL4"/>
<dbReference type="eggNOG" id="COG2267">
    <property type="taxonomic scope" value="Bacteria"/>
</dbReference>
<evidence type="ECO:0000256" key="2">
    <source>
        <dbReference type="SAM" id="Phobius"/>
    </source>
</evidence>
<dbReference type="Pfam" id="PF03583">
    <property type="entry name" value="LIP"/>
    <property type="match status" value="1"/>
</dbReference>
<protein>
    <submittedName>
        <fullName evidence="4">Pimeloyl-ACP methyl ester carboxylesterase</fullName>
    </submittedName>
</protein>
<proteinExistence type="predicted"/>
<keyword evidence="5" id="KW-1185">Reference proteome</keyword>
<feature type="signal peptide" evidence="3">
    <location>
        <begin position="1"/>
        <end position="35"/>
    </location>
</feature>
<organism evidence="4 5">
    <name type="scientific">Corynebacterium timonense</name>
    <dbReference type="NCBI Taxonomy" id="441500"/>
    <lineage>
        <taxon>Bacteria</taxon>
        <taxon>Bacillati</taxon>
        <taxon>Actinomycetota</taxon>
        <taxon>Actinomycetes</taxon>
        <taxon>Mycobacteriales</taxon>
        <taxon>Corynebacteriaceae</taxon>
        <taxon>Corynebacterium</taxon>
    </lineage>
</organism>
<dbReference type="InterPro" id="IPR005152">
    <property type="entry name" value="Lipase_secreted"/>
</dbReference>
<keyword evidence="3" id="KW-0732">Signal</keyword>
<sequence length="541" mass="56244">MKAINRRFLARRGTVLTATAATAALTLSMVSPAGAEEGSSLKGSSVGSSKVTTGTVEAGSADPFYDTSTVTPAKAGEILRHATAPYSGLFGDNDLALPDQVDKIMYTTTNAEGKLEPVTGYVLEPTVPWRGEGPRPTLVVVRGTVGQGDQCAPSRNWPLDGQPDPVYTGRFVNLEGLYDMMFANQGVRVVVTDLIGMGTPGTHTYMNRLDQAHAMLDAARAARNLVESRGETFGAVGLYGHSQGGGASTAAAEAQPEYAPDLNLVGAYASAPPADLNAVMANIDGSDLSGAIGFSVNGLVRRYPGLEKIIADNVNETGREALDTLSGMCTDEIMEKYGYDTTREWITGGRSLSELVAESPEAQQAIADQRIGNGAPKVPVMIVSGRFDRNVAYGQAKDLARAWCGKGVPVYYRDDIIPEIGPIGEYNHVAQSVSGGSFGIPFLMDRFHGRELDASTLCTNWNGNEGSSAVDLSSALSSLPLSSGLVAPGAGEGSSSGVHGSGITSPEGTIAAIVAVVLAALGGVTVSLLPLLRNAGVTLPF</sequence>
<dbReference type="EMBL" id="LT629765">
    <property type="protein sequence ID" value="SDS49572.1"/>
    <property type="molecule type" value="Genomic_DNA"/>
</dbReference>
<dbReference type="GO" id="GO:0004806">
    <property type="term" value="F:triacylglycerol lipase activity"/>
    <property type="evidence" value="ECO:0007669"/>
    <property type="project" value="InterPro"/>
</dbReference>
<dbReference type="OrthoDB" id="9798122at2"/>
<dbReference type="InterPro" id="IPR029058">
    <property type="entry name" value="AB_hydrolase_fold"/>
</dbReference>
<evidence type="ECO:0000256" key="3">
    <source>
        <dbReference type="SAM" id="SignalP"/>
    </source>
</evidence>
<evidence type="ECO:0000313" key="4">
    <source>
        <dbReference type="EMBL" id="SDS49572.1"/>
    </source>
</evidence>
<keyword evidence="2" id="KW-0472">Membrane</keyword>
<dbReference type="GO" id="GO:0016042">
    <property type="term" value="P:lipid catabolic process"/>
    <property type="evidence" value="ECO:0007669"/>
    <property type="project" value="InterPro"/>
</dbReference>
<keyword evidence="2" id="KW-0812">Transmembrane</keyword>
<evidence type="ECO:0000313" key="5">
    <source>
        <dbReference type="Proteomes" id="UP000182237"/>
    </source>
</evidence>
<dbReference type="PANTHER" id="PTHR34853">
    <property type="match status" value="1"/>
</dbReference>
<feature type="transmembrane region" description="Helical" evidence="2">
    <location>
        <begin position="510"/>
        <end position="532"/>
    </location>
</feature>
<accession>A0A1H1SNL4</accession>
<feature type="region of interest" description="Disordered" evidence="1">
    <location>
        <begin position="36"/>
        <end position="66"/>
    </location>
</feature>